<accession>A0ABM3E570</accession>
<dbReference type="SUPFAM" id="SSF140996">
    <property type="entry name" value="Hermes dimerisation domain"/>
    <property type="match status" value="1"/>
</dbReference>
<dbReference type="InterPro" id="IPR013087">
    <property type="entry name" value="Znf_C2H2_type"/>
</dbReference>
<dbReference type="Proteomes" id="UP001652741">
    <property type="component" value="Chromosome ssa02"/>
</dbReference>
<protein>
    <submittedName>
        <fullName evidence="14">Zinc finger BED domain-containing protein 4</fullName>
    </submittedName>
</protein>
<feature type="domain" description="C2H2-type" evidence="11">
    <location>
        <begin position="216"/>
        <end position="243"/>
    </location>
</feature>
<evidence type="ECO:0000313" key="13">
    <source>
        <dbReference type="Proteomes" id="UP001652741"/>
    </source>
</evidence>
<keyword evidence="4" id="KW-0862">Zinc</keyword>
<keyword evidence="3 9" id="KW-0863">Zinc-finger</keyword>
<sequence>MSVPKSTESLGSGCDVPAQRTSKQGPEMVSLKLEDCSQTLELNVIVKEEWEEREIEEERGVKEEVEEREVKEEERGVKEEEENRKVSAPNLREEEAAVDSISDPGESSRPGSDSEPNSTASGNHKQHRQRNSRQKHHHCMDCFTSFYEPQELRKHTCRPHPCSDCRGSFICPTHLIPHQQTLKTKKPYTCGQCGKRFQTPSILKTHQLTHTGKKPFHCSHCRKSFKLEGSLQSHQRIHSGEKPYHCSQCGKSFSQAGRLNEHQKYHTGEKPYHCDQCGKSFHQMAEKSRAPVWDYYIELAPGKARCLICDKDISMGSAMAKSKNTTNLWNHLKNTHPKAHKEAMMKKAKANSSQGKCDTDTSQTSQATLLQLFNKQAKWQDKDPRAKKMDEAIIEMIATDNQPFTVVSDVGFQRLISLAEPRYRIKDENFFRTEMLDKTHERVVMKVKNLVAPVNAPHMAFTTDCWSGTTESLMSLTGHFIDNFWTRKQVVLNVKTMTGSHTGNYIREMFLTMLEYWEIHTERVLLVLRDSGANMVKGMRLAELPDFSCSAHTLQLVINDGLSSQRAVLNIIGMLKSCATHFDHSVLAKQRLRAIQEELGLPKHSIMQAVQTRWNSTLHMLQRMFEQRRALNVYAGEYGHIRGLSAAQWDIVSNLIEILAPMEEVTLEMSHSNSTAACIIPSVSVLKLMLQQEGSSTQGIKTLRKTMLDSLTRRFSKAEETKCLVLATVLDPRYKSYAFPSGTALEKAKEWLKEESDLLRKPNPRATAEGTSEDEDPDPGAKRQRVQVDQPPSLVDSLYARILGSQEGRAEVQCSFETELECYLTEPVIDRKSGLPLEWWKQNEDRFQSLAPLAKKFLCPPPSSVPSERVFSEVGIIYDKCRSRLTGDQVDKLCFLHHNLKLLNWEY</sequence>
<organism evidence="13 14">
    <name type="scientific">Salmo salar</name>
    <name type="common">Atlantic salmon</name>
    <dbReference type="NCBI Taxonomy" id="8030"/>
    <lineage>
        <taxon>Eukaryota</taxon>
        <taxon>Metazoa</taxon>
        <taxon>Chordata</taxon>
        <taxon>Craniata</taxon>
        <taxon>Vertebrata</taxon>
        <taxon>Euteleostomi</taxon>
        <taxon>Actinopterygii</taxon>
        <taxon>Neopterygii</taxon>
        <taxon>Teleostei</taxon>
        <taxon>Protacanthopterygii</taxon>
        <taxon>Salmoniformes</taxon>
        <taxon>Salmonidae</taxon>
        <taxon>Salmoninae</taxon>
        <taxon>Salmo</taxon>
    </lineage>
</organism>
<dbReference type="SUPFAM" id="SSF57667">
    <property type="entry name" value="beta-beta-alpha zinc fingers"/>
    <property type="match status" value="4"/>
</dbReference>
<feature type="region of interest" description="Disordered" evidence="10">
    <location>
        <begin position="1"/>
        <end position="28"/>
    </location>
</feature>
<dbReference type="PROSITE" id="PS00028">
    <property type="entry name" value="ZINC_FINGER_C2H2_1"/>
    <property type="match status" value="4"/>
</dbReference>
<keyword evidence="8" id="KW-0539">Nucleus</keyword>
<dbReference type="InterPro" id="IPR052035">
    <property type="entry name" value="ZnF_BED_domain_contain"/>
</dbReference>
<dbReference type="RefSeq" id="XP_045566190.1">
    <property type="nucleotide sequence ID" value="XM_045710234.1"/>
</dbReference>
<evidence type="ECO:0000256" key="9">
    <source>
        <dbReference type="PROSITE-ProRule" id="PRU00042"/>
    </source>
</evidence>
<dbReference type="Pfam" id="PF00096">
    <property type="entry name" value="zf-C2H2"/>
    <property type="match status" value="3"/>
</dbReference>
<proteinExistence type="predicted"/>
<keyword evidence="2" id="KW-0479">Metal-binding</keyword>
<evidence type="ECO:0000256" key="7">
    <source>
        <dbReference type="ARBA" id="ARBA00023163"/>
    </source>
</evidence>
<dbReference type="InterPro" id="IPR003656">
    <property type="entry name" value="Znf_BED"/>
</dbReference>
<comment type="subcellular location">
    <subcellularLocation>
        <location evidence="1">Nucleus</location>
    </subcellularLocation>
</comment>
<dbReference type="PROSITE" id="PS50808">
    <property type="entry name" value="ZF_BED"/>
    <property type="match status" value="1"/>
</dbReference>
<feature type="compositionally biased region" description="Polar residues" evidence="10">
    <location>
        <begin position="109"/>
        <end position="123"/>
    </location>
</feature>
<dbReference type="SMART" id="SM00614">
    <property type="entry name" value="ZnF_BED"/>
    <property type="match status" value="1"/>
</dbReference>
<feature type="compositionally biased region" description="Basic residues" evidence="10">
    <location>
        <begin position="124"/>
        <end position="134"/>
    </location>
</feature>
<reference evidence="14" key="1">
    <citation type="submission" date="2025-08" db="UniProtKB">
        <authorList>
            <consortium name="RefSeq"/>
        </authorList>
    </citation>
    <scope>IDENTIFICATION</scope>
</reference>
<dbReference type="Pfam" id="PF02892">
    <property type="entry name" value="zf-BED"/>
    <property type="match status" value="1"/>
</dbReference>
<dbReference type="InterPro" id="IPR008906">
    <property type="entry name" value="HATC_C_dom"/>
</dbReference>
<feature type="domain" description="C2H2-type" evidence="11">
    <location>
        <begin position="160"/>
        <end position="187"/>
    </location>
</feature>
<dbReference type="SMART" id="SM00355">
    <property type="entry name" value="ZnF_C2H2"/>
    <property type="match status" value="5"/>
</dbReference>
<dbReference type="InterPro" id="IPR012337">
    <property type="entry name" value="RNaseH-like_sf"/>
</dbReference>
<evidence type="ECO:0000256" key="2">
    <source>
        <dbReference type="ARBA" id="ARBA00022723"/>
    </source>
</evidence>
<dbReference type="GeneID" id="106593417"/>
<evidence type="ECO:0000256" key="8">
    <source>
        <dbReference type="ARBA" id="ARBA00023242"/>
    </source>
</evidence>
<gene>
    <name evidence="14" type="primary">LOC106593417</name>
</gene>
<keyword evidence="6" id="KW-0238">DNA-binding</keyword>
<evidence type="ECO:0000256" key="1">
    <source>
        <dbReference type="ARBA" id="ARBA00004123"/>
    </source>
</evidence>
<evidence type="ECO:0000259" key="12">
    <source>
        <dbReference type="PROSITE" id="PS50808"/>
    </source>
</evidence>
<dbReference type="SUPFAM" id="SSF53098">
    <property type="entry name" value="Ribonuclease H-like"/>
    <property type="match status" value="1"/>
</dbReference>
<keyword evidence="5" id="KW-0805">Transcription regulation</keyword>
<dbReference type="Pfam" id="PF05699">
    <property type="entry name" value="Dimer_Tnp_hAT"/>
    <property type="match status" value="1"/>
</dbReference>
<dbReference type="PANTHER" id="PTHR46481:SF10">
    <property type="entry name" value="ZINC FINGER BED DOMAIN-CONTAINING PROTEIN 39"/>
    <property type="match status" value="1"/>
</dbReference>
<dbReference type="PROSITE" id="PS50157">
    <property type="entry name" value="ZINC_FINGER_C2H2_2"/>
    <property type="match status" value="4"/>
</dbReference>
<dbReference type="PANTHER" id="PTHR46481">
    <property type="entry name" value="ZINC FINGER BED DOMAIN-CONTAINING PROTEIN 4"/>
    <property type="match status" value="1"/>
</dbReference>
<feature type="domain" description="C2H2-type" evidence="11">
    <location>
        <begin position="244"/>
        <end position="271"/>
    </location>
</feature>
<feature type="domain" description="BED-type" evidence="12">
    <location>
        <begin position="287"/>
        <end position="343"/>
    </location>
</feature>
<evidence type="ECO:0000256" key="10">
    <source>
        <dbReference type="SAM" id="MobiDB-lite"/>
    </source>
</evidence>
<feature type="compositionally biased region" description="Polar residues" evidence="10">
    <location>
        <begin position="1"/>
        <end position="10"/>
    </location>
</feature>
<feature type="compositionally biased region" description="Basic and acidic residues" evidence="10">
    <location>
        <begin position="48"/>
        <end position="95"/>
    </location>
</feature>
<feature type="region of interest" description="Disordered" evidence="10">
    <location>
        <begin position="48"/>
        <end position="134"/>
    </location>
</feature>
<keyword evidence="13" id="KW-1185">Reference proteome</keyword>
<evidence type="ECO:0000259" key="11">
    <source>
        <dbReference type="PROSITE" id="PS50157"/>
    </source>
</evidence>
<dbReference type="InterPro" id="IPR036236">
    <property type="entry name" value="Znf_C2H2_sf"/>
</dbReference>
<feature type="domain" description="C2H2-type" evidence="11">
    <location>
        <begin position="188"/>
        <end position="215"/>
    </location>
</feature>
<evidence type="ECO:0000256" key="4">
    <source>
        <dbReference type="ARBA" id="ARBA00022833"/>
    </source>
</evidence>
<evidence type="ECO:0000256" key="5">
    <source>
        <dbReference type="ARBA" id="ARBA00023015"/>
    </source>
</evidence>
<dbReference type="Gene3D" id="3.30.160.60">
    <property type="entry name" value="Classic Zinc Finger"/>
    <property type="match status" value="4"/>
</dbReference>
<name>A0ABM3E570_SALSA</name>
<evidence type="ECO:0000256" key="6">
    <source>
        <dbReference type="ARBA" id="ARBA00023125"/>
    </source>
</evidence>
<keyword evidence="7" id="KW-0804">Transcription</keyword>
<evidence type="ECO:0000256" key="3">
    <source>
        <dbReference type="ARBA" id="ARBA00022771"/>
    </source>
</evidence>
<feature type="region of interest" description="Disordered" evidence="10">
    <location>
        <begin position="756"/>
        <end position="789"/>
    </location>
</feature>
<evidence type="ECO:0000313" key="14">
    <source>
        <dbReference type="RefSeq" id="XP_045566190.1"/>
    </source>
</evidence>